<sequence>MGYGDYGVVHPIPPTPEGPIFGPNPYIHYTVPGATLSIARQIPGRRGAPPSGSSERYFLEVADELVHRPEFAGPQFSWGDRVLHSCKSKPAMRLGKSTKWISIATSHHLAHLAKRLDSPTS</sequence>
<comment type="caution">
    <text evidence="1">The sequence shown here is derived from an EMBL/GenBank/DDBJ whole genome shotgun (WGS) entry which is preliminary data.</text>
</comment>
<keyword evidence="2" id="KW-1185">Reference proteome</keyword>
<gene>
    <name evidence="1" type="ORF">E1181_12630</name>
</gene>
<reference evidence="1 2" key="1">
    <citation type="submission" date="2019-03" db="EMBL/GenBank/DDBJ databases">
        <title>Draft genome sequences of novel Actinobacteria.</title>
        <authorList>
            <person name="Sahin N."/>
            <person name="Ay H."/>
            <person name="Saygin H."/>
        </authorList>
    </citation>
    <scope>NUCLEOTIDE SEQUENCE [LARGE SCALE GENOMIC DNA]</scope>
    <source>
        <strain evidence="1 2">16K309</strain>
    </source>
</reference>
<dbReference type="Proteomes" id="UP000295674">
    <property type="component" value="Unassembled WGS sequence"/>
</dbReference>
<dbReference type="InterPro" id="IPR025683">
    <property type="entry name" value="Protein_beta"/>
</dbReference>
<evidence type="ECO:0000313" key="1">
    <source>
        <dbReference type="EMBL" id="TDD06400.1"/>
    </source>
</evidence>
<organism evidence="1 2">
    <name type="scientific">Saccharopolyspora terrae</name>
    <dbReference type="NCBI Taxonomy" id="2530384"/>
    <lineage>
        <taxon>Bacteria</taxon>
        <taxon>Bacillati</taxon>
        <taxon>Actinomycetota</taxon>
        <taxon>Actinomycetes</taxon>
        <taxon>Pseudonocardiales</taxon>
        <taxon>Pseudonocardiaceae</taxon>
        <taxon>Saccharopolyspora</taxon>
    </lineage>
</organism>
<protein>
    <submittedName>
        <fullName evidence="1">Uncharacterized protein</fullName>
    </submittedName>
</protein>
<proteinExistence type="predicted"/>
<evidence type="ECO:0000313" key="2">
    <source>
        <dbReference type="Proteomes" id="UP000295674"/>
    </source>
</evidence>
<name>A0A4R4W0K6_9PSEU</name>
<dbReference type="OrthoDB" id="4764243at2"/>
<dbReference type="Pfam" id="PF14350">
    <property type="entry name" value="Beta_protein"/>
    <property type="match status" value="1"/>
</dbReference>
<accession>A0A4R4W0K6</accession>
<dbReference type="EMBL" id="SMKS01000017">
    <property type="protein sequence ID" value="TDD06400.1"/>
    <property type="molecule type" value="Genomic_DNA"/>
</dbReference>
<dbReference type="AlphaFoldDB" id="A0A4R4W0K6"/>